<dbReference type="EC" id="2.4.1.-" evidence="13"/>
<feature type="transmembrane region" description="Helical" evidence="13">
    <location>
        <begin position="177"/>
        <end position="199"/>
    </location>
</feature>
<evidence type="ECO:0000313" key="14">
    <source>
        <dbReference type="EMBL" id="KAJ1724019.1"/>
    </source>
</evidence>
<dbReference type="Proteomes" id="UP001149813">
    <property type="component" value="Unassembled WGS sequence"/>
</dbReference>
<comment type="similarity">
    <text evidence="4 12">Belongs to the profilin family.</text>
</comment>
<comment type="caution">
    <text evidence="14">The sequence shown here is derived from an EMBL/GenBank/DDBJ whole genome shotgun (WGS) entry which is preliminary data.</text>
</comment>
<evidence type="ECO:0000256" key="1">
    <source>
        <dbReference type="ARBA" id="ARBA00004477"/>
    </source>
</evidence>
<dbReference type="InterPro" id="IPR048278">
    <property type="entry name" value="PFN"/>
</dbReference>
<gene>
    <name evidence="14" type="primary">ALG8</name>
    <name evidence="14" type="ORF">LPJ53_001656</name>
</gene>
<evidence type="ECO:0000256" key="3">
    <source>
        <dbReference type="ARBA" id="ARBA00008715"/>
    </source>
</evidence>
<name>A0A9W7XZK3_9FUNG</name>
<dbReference type="Pfam" id="PF00235">
    <property type="entry name" value="Profilin"/>
    <property type="match status" value="1"/>
</dbReference>
<dbReference type="GO" id="GO:0006487">
    <property type="term" value="P:protein N-linked glycosylation"/>
    <property type="evidence" value="ECO:0007669"/>
    <property type="project" value="TreeGrafter"/>
</dbReference>
<keyword evidence="12" id="KW-0009">Actin-binding</keyword>
<evidence type="ECO:0000256" key="11">
    <source>
        <dbReference type="ARBA" id="ARBA00047346"/>
    </source>
</evidence>
<dbReference type="EMBL" id="JANBOJ010000044">
    <property type="protein sequence ID" value="KAJ1724019.1"/>
    <property type="molecule type" value="Genomic_DNA"/>
</dbReference>
<feature type="transmembrane region" description="Helical" evidence="13">
    <location>
        <begin position="219"/>
        <end position="243"/>
    </location>
</feature>
<keyword evidence="15" id="KW-1185">Reference proteome</keyword>
<comment type="pathway">
    <text evidence="2 13">Protein modification; protein glycosylation.</text>
</comment>
<evidence type="ECO:0000256" key="8">
    <source>
        <dbReference type="ARBA" id="ARBA00022824"/>
    </source>
</evidence>
<keyword evidence="9 13" id="KW-1133">Transmembrane helix</keyword>
<dbReference type="Pfam" id="PF03155">
    <property type="entry name" value="Alg6_Alg8"/>
    <property type="match status" value="1"/>
</dbReference>
<comment type="catalytic activity">
    <reaction evidence="11">
        <text>an alpha-D-Glc-(1-&gt;3)-alpha-D-Man-(1-&gt;2)-alpha-D-Man-(1-&gt;2)-alpha-D-Man-(1-&gt;3)-[alpha-D-Man-(1-&gt;2)-alpha-D-Man-(1-&gt;3)-[alpha-D-Man-(1-&gt;2)-alpha-D-Man-(1-&gt;6)]-alpha-D-Man-(1-&gt;6)]-beta-D-Man-(1-&gt;4)-beta-D-GlcNAc-(1-&gt;4)-alpha-D-GlcNAc-diphospho-di-trans,poly-cis-dolichol + a di-trans,poly-cis-dolichyl beta-D-glucosyl phosphate = an alpha-D-Glc-(1-&gt;3)-alpha-D-Glc-(1-&gt;3)-alpha-D-Man-(1-&gt;2)-alpha-D-Man-(1-&gt;2)-alpha-D-Man-(1-&gt;3)-[alpha-D-Man-(1-&gt;2)-alpha-D-Man-(1-&gt;3)-[alpha-D-Man-(1-&gt;2)-alpha-D-Man-(1-&gt;6)]-alpha-D-Man-(1-&gt;6)]-beta-D-Man-(1-&gt;4)-beta-D-GlcNAc-(1-&gt;4)-alpha-D-GlcNAc-diphospho-di-trans,poly-cis-dolichol + a di-trans,poly-cis-dolichyl phosphate + H(+)</text>
        <dbReference type="Rhea" id="RHEA:31307"/>
        <dbReference type="Rhea" id="RHEA-COMP:19498"/>
        <dbReference type="Rhea" id="RHEA-COMP:19502"/>
        <dbReference type="Rhea" id="RHEA-COMP:19521"/>
        <dbReference type="Rhea" id="RHEA-COMP:19522"/>
        <dbReference type="ChEBI" id="CHEBI:15378"/>
        <dbReference type="ChEBI" id="CHEBI:57525"/>
        <dbReference type="ChEBI" id="CHEBI:57683"/>
        <dbReference type="ChEBI" id="CHEBI:132521"/>
        <dbReference type="ChEBI" id="CHEBI:132522"/>
        <dbReference type="EC" id="2.4.1.265"/>
    </reaction>
    <physiologicalReaction direction="left-to-right" evidence="11">
        <dbReference type="Rhea" id="RHEA:31308"/>
    </physiologicalReaction>
</comment>
<feature type="transmembrane region" description="Helical" evidence="13">
    <location>
        <begin position="321"/>
        <end position="342"/>
    </location>
</feature>
<evidence type="ECO:0000256" key="10">
    <source>
        <dbReference type="ARBA" id="ARBA00023136"/>
    </source>
</evidence>
<dbReference type="SUPFAM" id="SSF55770">
    <property type="entry name" value="Profilin (actin-binding protein)"/>
    <property type="match status" value="1"/>
</dbReference>
<dbReference type="InterPro" id="IPR036140">
    <property type="entry name" value="PFN_sf"/>
</dbReference>
<dbReference type="GO" id="GO:0005789">
    <property type="term" value="C:endoplasmic reticulum membrane"/>
    <property type="evidence" value="ECO:0007669"/>
    <property type="project" value="UniProtKB-SubCell"/>
</dbReference>
<evidence type="ECO:0000313" key="15">
    <source>
        <dbReference type="Proteomes" id="UP001149813"/>
    </source>
</evidence>
<reference evidence="14" key="1">
    <citation type="submission" date="2022-07" db="EMBL/GenBank/DDBJ databases">
        <title>Phylogenomic reconstructions and comparative analyses of Kickxellomycotina fungi.</title>
        <authorList>
            <person name="Reynolds N.K."/>
            <person name="Stajich J.E."/>
            <person name="Barry K."/>
            <person name="Grigoriev I.V."/>
            <person name="Crous P."/>
            <person name="Smith M.E."/>
        </authorList>
    </citation>
    <scope>NUCLEOTIDE SEQUENCE</scope>
    <source>
        <strain evidence="14">NBRC 32514</strain>
    </source>
</reference>
<dbReference type="InterPro" id="IPR005455">
    <property type="entry name" value="PFN_euk"/>
</dbReference>
<comment type="subcellular location">
    <subcellularLocation>
        <location evidence="1 13">Endoplasmic reticulum membrane</location>
        <topology evidence="1 13">Multi-pass membrane protein</topology>
    </subcellularLocation>
</comment>
<evidence type="ECO:0000256" key="7">
    <source>
        <dbReference type="ARBA" id="ARBA00022692"/>
    </source>
</evidence>
<feature type="transmembrane region" description="Helical" evidence="13">
    <location>
        <begin position="148"/>
        <end position="165"/>
    </location>
</feature>
<dbReference type="OrthoDB" id="1689333at2759"/>
<comment type="similarity">
    <text evidence="3 13">Belongs to the ALG6/ALG8 glucosyltransferase family.</text>
</comment>
<organism evidence="14 15">
    <name type="scientific">Coemansia erecta</name>
    <dbReference type="NCBI Taxonomy" id="147472"/>
    <lineage>
        <taxon>Eukaryota</taxon>
        <taxon>Fungi</taxon>
        <taxon>Fungi incertae sedis</taxon>
        <taxon>Zoopagomycota</taxon>
        <taxon>Kickxellomycotina</taxon>
        <taxon>Kickxellomycetes</taxon>
        <taxon>Kickxellales</taxon>
        <taxon>Kickxellaceae</taxon>
        <taxon>Coemansia</taxon>
    </lineage>
</organism>
<evidence type="ECO:0000256" key="5">
    <source>
        <dbReference type="ARBA" id="ARBA00022676"/>
    </source>
</evidence>
<dbReference type="GO" id="GO:0042283">
    <property type="term" value="F:dolichyl pyrophosphate Glc1Man9GlcNAc2 alpha-1,3-glucosyltransferase activity"/>
    <property type="evidence" value="ECO:0007669"/>
    <property type="project" value="UniProtKB-EC"/>
</dbReference>
<keyword evidence="10 13" id="KW-0472">Membrane</keyword>
<protein>
    <recommendedName>
        <fullName evidence="12 13">Multifunctional fusion protein</fullName>
    </recommendedName>
    <domain>
        <recommendedName>
            <fullName evidence="13">Alpha-1,3-glucosyltransferase</fullName>
            <ecNumber evidence="13">2.4.1.-</ecNumber>
        </recommendedName>
    </domain>
    <domain>
        <recommendedName>
            <fullName evidence="12">Profilin</fullName>
        </recommendedName>
    </domain>
</protein>
<evidence type="ECO:0000256" key="6">
    <source>
        <dbReference type="ARBA" id="ARBA00022679"/>
    </source>
</evidence>
<dbReference type="AlphaFoldDB" id="A0A9W7XZK3"/>
<keyword evidence="5 13" id="KW-0328">Glycosyltransferase</keyword>
<keyword evidence="6 13" id="KW-0808">Transferase</keyword>
<dbReference type="InterPro" id="IPR004856">
    <property type="entry name" value="Glyco_trans_ALG6/ALG8"/>
</dbReference>
<evidence type="ECO:0000256" key="9">
    <source>
        <dbReference type="ARBA" id="ARBA00022989"/>
    </source>
</evidence>
<dbReference type="PANTHER" id="PTHR12413:SF2">
    <property type="entry name" value="DOLICHYL PYROPHOSPHATE GLC1MAN9GLCNAC2 ALPHA-1,3-GLUCOSYLTRANSFERASE-RELATED"/>
    <property type="match status" value="1"/>
</dbReference>
<evidence type="ECO:0000256" key="13">
    <source>
        <dbReference type="RuleBase" id="RU363110"/>
    </source>
</evidence>
<accession>A0A9W7XZK3</accession>
<feature type="transmembrane region" description="Helical" evidence="13">
    <location>
        <begin position="96"/>
        <end position="113"/>
    </location>
</feature>
<feature type="transmembrane region" description="Helical" evidence="13">
    <location>
        <begin position="374"/>
        <end position="390"/>
    </location>
</feature>
<dbReference type="GO" id="GO:0003779">
    <property type="term" value="F:actin binding"/>
    <property type="evidence" value="ECO:0007669"/>
    <property type="project" value="UniProtKB-KW"/>
</dbReference>
<sequence>MTSAAELVLLGVGIGIKLLLVPSYHSTDFEVHRNWLALTHSLSVSKWYYEDRSEWTLDYPPFFAWFEWCLSHLARWWDAHIVDVDNLGYAAPSCVMFQRLTVIVSELVLFMALQRFVRINGNSTQARVAAALGFFSPGFLFVDHIHFQYNGFLFGMLIFSLVLAYEGRDLLSGIMFAVLLCFKHIFMYIAPAYFVYLLLNYCLVYTRRQNADRLSFGASVLRLLRLGACVVAVFGISFGPFAAMGQIPQLISRLFPFKRGLCHAYWAPNFWALYSFVDRVLIVVSRIAPGLLPNLRVNAAAVASATRGLVGDSTFAVLPDIAPLPTFVLTLVAQIPACALLLSSSRRSPTRFVQSVVLCAYASFLFGWHVHEKAIILVLAPLGLLMATPTRRTLRMFVVLAVSGYYSLFPLLFDKQELPLKTTILLIWSLCALSLLKAGGDTAWKCLSVLEKLYIVGHESREEVLDIVKGFSDPSDLYGKGLRVGGTKFMVSRADDKFIFGKYRVPSEENKTPNSNPLNLDTVMCAKTSKGVIIAGTVETVTPASARPIVEKLAEYLISVGF</sequence>
<feature type="transmembrane region" description="Helical" evidence="13">
    <location>
        <begin position="397"/>
        <end position="413"/>
    </location>
</feature>
<dbReference type="Gene3D" id="3.30.450.30">
    <property type="entry name" value="Dynein light chain 2a, cytoplasmic"/>
    <property type="match status" value="1"/>
</dbReference>
<dbReference type="PANTHER" id="PTHR12413">
    <property type="entry name" value="DOLICHYL GLYCOSYLTRANSFERASE"/>
    <property type="match status" value="1"/>
</dbReference>
<evidence type="ECO:0000256" key="12">
    <source>
        <dbReference type="RuleBase" id="RU003909"/>
    </source>
</evidence>
<evidence type="ECO:0000256" key="4">
    <source>
        <dbReference type="ARBA" id="ARBA00010058"/>
    </source>
</evidence>
<feature type="transmembrane region" description="Helical" evidence="13">
    <location>
        <begin position="7"/>
        <end position="25"/>
    </location>
</feature>
<keyword evidence="8 13" id="KW-0256">Endoplasmic reticulum</keyword>
<evidence type="ECO:0000256" key="2">
    <source>
        <dbReference type="ARBA" id="ARBA00004922"/>
    </source>
</evidence>
<proteinExistence type="inferred from homology"/>
<keyword evidence="7 13" id="KW-0812">Transmembrane</keyword>
<dbReference type="SMART" id="SM00392">
    <property type="entry name" value="PROF"/>
    <property type="match status" value="1"/>
</dbReference>